<keyword evidence="2" id="KW-1185">Reference proteome</keyword>
<dbReference type="EMBL" id="QKWP01000578">
    <property type="protein sequence ID" value="RIB17849.1"/>
    <property type="molecule type" value="Genomic_DNA"/>
</dbReference>
<gene>
    <name evidence="1" type="ORF">C2G38_2186205</name>
</gene>
<organism evidence="1 2">
    <name type="scientific">Gigaspora rosea</name>
    <dbReference type="NCBI Taxonomy" id="44941"/>
    <lineage>
        <taxon>Eukaryota</taxon>
        <taxon>Fungi</taxon>
        <taxon>Fungi incertae sedis</taxon>
        <taxon>Mucoromycota</taxon>
        <taxon>Glomeromycotina</taxon>
        <taxon>Glomeromycetes</taxon>
        <taxon>Diversisporales</taxon>
        <taxon>Gigasporaceae</taxon>
        <taxon>Gigaspora</taxon>
    </lineage>
</organism>
<sequence length="95" mass="11250">MAKDLCKIFEKWQNDESIILKLNESKSLLENIEDLYYENMFKEKPEKELPELNENSLNQKPQELTQQLKELKQNQVANQADHHGTVAHLKSAWRL</sequence>
<dbReference type="AlphaFoldDB" id="A0A397VA91"/>
<protein>
    <submittedName>
        <fullName evidence="1">Uncharacterized protein</fullName>
    </submittedName>
</protein>
<reference evidence="1 2" key="1">
    <citation type="submission" date="2018-06" db="EMBL/GenBank/DDBJ databases">
        <title>Comparative genomics reveals the genomic features of Rhizophagus irregularis, R. cerebriforme, R. diaphanum and Gigaspora rosea, and their symbiotic lifestyle signature.</title>
        <authorList>
            <person name="Morin E."/>
            <person name="San Clemente H."/>
            <person name="Chen E.C.H."/>
            <person name="De La Providencia I."/>
            <person name="Hainaut M."/>
            <person name="Kuo A."/>
            <person name="Kohler A."/>
            <person name="Murat C."/>
            <person name="Tang N."/>
            <person name="Roy S."/>
            <person name="Loubradou J."/>
            <person name="Henrissat B."/>
            <person name="Grigoriev I.V."/>
            <person name="Corradi N."/>
            <person name="Roux C."/>
            <person name="Martin F.M."/>
        </authorList>
    </citation>
    <scope>NUCLEOTIDE SEQUENCE [LARGE SCALE GENOMIC DNA]</scope>
    <source>
        <strain evidence="1 2">DAOM 194757</strain>
    </source>
</reference>
<name>A0A397VA91_9GLOM</name>
<evidence type="ECO:0000313" key="1">
    <source>
        <dbReference type="EMBL" id="RIB17849.1"/>
    </source>
</evidence>
<accession>A0A397VA91</accession>
<dbReference type="Proteomes" id="UP000266673">
    <property type="component" value="Unassembled WGS sequence"/>
</dbReference>
<proteinExistence type="predicted"/>
<evidence type="ECO:0000313" key="2">
    <source>
        <dbReference type="Proteomes" id="UP000266673"/>
    </source>
</evidence>
<comment type="caution">
    <text evidence="1">The sequence shown here is derived from an EMBL/GenBank/DDBJ whole genome shotgun (WGS) entry which is preliminary data.</text>
</comment>